<gene>
    <name evidence="2" type="ORF">KHB02_021490</name>
</gene>
<protein>
    <submittedName>
        <fullName evidence="2">SGNH/GDSL hydrolase family protein</fullName>
    </submittedName>
</protein>
<feature type="domain" description="SGNH hydrolase-type esterase" evidence="1">
    <location>
        <begin position="57"/>
        <end position="247"/>
    </location>
</feature>
<name>A0A9J6MWI8_9BACI</name>
<proteinExistence type="predicted"/>
<dbReference type="EMBL" id="JAGYPE020000049">
    <property type="protein sequence ID" value="MCH6268106.1"/>
    <property type="molecule type" value="Genomic_DNA"/>
</dbReference>
<dbReference type="SUPFAM" id="SSF52266">
    <property type="entry name" value="SGNH hydrolase"/>
    <property type="match status" value="1"/>
</dbReference>
<dbReference type="InterPro" id="IPR051532">
    <property type="entry name" value="Ester_Hydrolysis_Enzymes"/>
</dbReference>
<evidence type="ECO:0000313" key="3">
    <source>
        <dbReference type="Proteomes" id="UP000677265"/>
    </source>
</evidence>
<dbReference type="RefSeq" id="WP_241114007.1">
    <property type="nucleotide sequence ID" value="NZ_JAGYPE020000049.1"/>
</dbReference>
<sequence>MGMYKFFPLLILSVLFLGSCSETGEWDLHHAKQTAVPVYEPVPADFIPRTLTVLSAGDSLTQGVGDSTGKGGYLPYLETLLENEKGIKDVDFYNYGVKGNRTTQLLKRLNAPEIKPVLKKADLVILTIGGNDIMKVVRDHLSNLEYSVFMDEKENYRKHLIQIIETIVKENPNASIVLVGLYNPFSKWFSDIEEFDQIVSDWNQAGQSVISQYPNAYFVSIEDIFLNSSENLLFTDNFHPNDKGYELIAQRLNETMEERVLPDLDRKPYMVSTEEN</sequence>
<accession>A0A9J6MWI8</accession>
<dbReference type="PROSITE" id="PS51257">
    <property type="entry name" value="PROKAR_LIPOPROTEIN"/>
    <property type="match status" value="1"/>
</dbReference>
<keyword evidence="2" id="KW-0378">Hydrolase</keyword>
<dbReference type="Pfam" id="PF13472">
    <property type="entry name" value="Lipase_GDSL_2"/>
    <property type="match status" value="1"/>
</dbReference>
<dbReference type="CDD" id="cd04506">
    <property type="entry name" value="SGNH_hydrolase_YpmR_like"/>
    <property type="match status" value="1"/>
</dbReference>
<dbReference type="PANTHER" id="PTHR30383">
    <property type="entry name" value="THIOESTERASE 1/PROTEASE 1/LYSOPHOSPHOLIPASE L1"/>
    <property type="match status" value="1"/>
</dbReference>
<reference evidence="2 3" key="1">
    <citation type="submission" date="2022-03" db="EMBL/GenBank/DDBJ databases">
        <title>Novel Bacillus species.</title>
        <authorList>
            <person name="Liu G."/>
        </authorList>
    </citation>
    <scope>NUCLEOTIDE SEQUENCE [LARGE SCALE GENOMIC DNA]</scope>
    <source>
        <strain evidence="2 3">FJAT-50051</strain>
    </source>
</reference>
<evidence type="ECO:0000259" key="1">
    <source>
        <dbReference type="Pfam" id="PF13472"/>
    </source>
</evidence>
<dbReference type="InterPro" id="IPR036514">
    <property type="entry name" value="SGNH_hydro_sf"/>
</dbReference>
<keyword evidence="3" id="KW-1185">Reference proteome</keyword>
<evidence type="ECO:0000313" key="2">
    <source>
        <dbReference type="EMBL" id="MCH6268106.1"/>
    </source>
</evidence>
<dbReference type="Gene3D" id="3.40.50.1110">
    <property type="entry name" value="SGNH hydrolase"/>
    <property type="match status" value="1"/>
</dbReference>
<dbReference type="PANTHER" id="PTHR30383:SF27">
    <property type="entry name" value="SPORE GERMINATION LIPASE LIPC"/>
    <property type="match status" value="1"/>
</dbReference>
<dbReference type="InterPro" id="IPR013830">
    <property type="entry name" value="SGNH_hydro"/>
</dbReference>
<dbReference type="AlphaFoldDB" id="A0A9J6MWI8"/>
<dbReference type="GO" id="GO:0004622">
    <property type="term" value="F:phosphatidylcholine lysophospholipase activity"/>
    <property type="evidence" value="ECO:0007669"/>
    <property type="project" value="TreeGrafter"/>
</dbReference>
<comment type="caution">
    <text evidence="2">The sequence shown here is derived from an EMBL/GenBank/DDBJ whole genome shotgun (WGS) entry which is preliminary data.</text>
</comment>
<organism evidence="2 3">
    <name type="scientific">Neobacillus citreus</name>
    <dbReference type="NCBI Taxonomy" id="2833578"/>
    <lineage>
        <taxon>Bacteria</taxon>
        <taxon>Bacillati</taxon>
        <taxon>Bacillota</taxon>
        <taxon>Bacilli</taxon>
        <taxon>Bacillales</taxon>
        <taxon>Bacillaceae</taxon>
        <taxon>Neobacillus</taxon>
    </lineage>
</organism>
<dbReference type="Proteomes" id="UP000677265">
    <property type="component" value="Unassembled WGS sequence"/>
</dbReference>